<reference evidence="4 5" key="1">
    <citation type="journal article" date="2019" name="Sci. Rep.">
        <title>Comparative genomics of chytrid fungi reveal insights into the obligate biotrophic and pathogenic lifestyle of Synchytrium endobioticum.</title>
        <authorList>
            <person name="van de Vossenberg B.T.L.H."/>
            <person name="Warris S."/>
            <person name="Nguyen H.D.T."/>
            <person name="van Gent-Pelzer M.P.E."/>
            <person name="Joly D.L."/>
            <person name="van de Geest H.C."/>
            <person name="Bonants P.J.M."/>
            <person name="Smith D.S."/>
            <person name="Levesque C.A."/>
            <person name="van der Lee T.A.J."/>
        </authorList>
    </citation>
    <scope>NUCLEOTIDE SEQUENCE [LARGE SCALE GENOMIC DNA]</scope>
    <source>
        <strain evidence="2 5">LEV6574</strain>
        <strain evidence="3 4">MB42</strain>
    </source>
</reference>
<dbReference type="Proteomes" id="UP000320475">
    <property type="component" value="Unassembled WGS sequence"/>
</dbReference>
<name>A0A507DEC9_9FUNG</name>
<evidence type="ECO:0000313" key="5">
    <source>
        <dbReference type="Proteomes" id="UP000320475"/>
    </source>
</evidence>
<dbReference type="STRING" id="286115.A0A507DEC9"/>
<dbReference type="InterPro" id="IPR035445">
    <property type="entry name" value="GYF-like_dom_sf"/>
</dbReference>
<gene>
    <name evidence="2" type="ORF">SeLEV6574_g01587</name>
    <name evidence="3" type="ORF">SeMB42_g02551</name>
</gene>
<keyword evidence="4" id="KW-1185">Reference proteome</keyword>
<evidence type="ECO:0000313" key="2">
    <source>
        <dbReference type="EMBL" id="TPX49242.1"/>
    </source>
</evidence>
<feature type="compositionally biased region" description="Basic and acidic residues" evidence="1">
    <location>
        <begin position="108"/>
        <end position="120"/>
    </location>
</feature>
<sequence length="443" mass="50298">MSSRDDLFESTRKRPRDEPREHDPAKKPKKKTVTFDPQVHVHAHHVQSPTHTGASLHHGLAAHHDADDHDDDVDLLEPKRKRRGQVNLDFSDDEDDASTNPKRKPNPHHGDRLHHDHDMFASDPSPNDTPNDDDGADADDRNAMTKRPISYLKQSEIEGQEWDPDADDYDSDGIKIEPFNMDQELEEGAFDESGHYIRDKDDQAIHDNWLHGINKPQMLRARAAHERQEARARIKYSQDEETLDACHIWYRILSHMKPGESVAAAMKRYGTTNKPKVAKAGWKAKIKNKASGPSPVDAMQTDMPPNSGENGVNVLTSLTDQLMGLGHFDVFDQRYEQIVRPLRVAGLLNENWLNGDPLPPLAKPSTSDAEASLKSYWEYKTSQDTLDVQGPLTSHEMNTLIQQRKAKDGEIGTLWIRKVTRQTSLDPFIGFGLMPDEFDFERE</sequence>
<comment type="caution">
    <text evidence="3">The sequence shown here is derived from an EMBL/GenBank/DDBJ whole genome shotgun (WGS) entry which is preliminary data.</text>
</comment>
<dbReference type="Gene3D" id="3.30.1490.40">
    <property type="match status" value="1"/>
</dbReference>
<evidence type="ECO:0008006" key="6">
    <source>
        <dbReference type="Google" id="ProtNLM"/>
    </source>
</evidence>
<evidence type="ECO:0000313" key="4">
    <source>
        <dbReference type="Proteomes" id="UP000317494"/>
    </source>
</evidence>
<accession>A0A507DEC9</accession>
<evidence type="ECO:0000313" key="3">
    <source>
        <dbReference type="EMBL" id="TPX49607.1"/>
    </source>
</evidence>
<dbReference type="EMBL" id="QEAN01000080">
    <property type="protein sequence ID" value="TPX49607.1"/>
    <property type="molecule type" value="Genomic_DNA"/>
</dbReference>
<dbReference type="GO" id="GO:0005682">
    <property type="term" value="C:U5 snRNP"/>
    <property type="evidence" value="ECO:0007669"/>
    <property type="project" value="InterPro"/>
</dbReference>
<dbReference type="AlphaFoldDB" id="A0A507DEC9"/>
<proteinExistence type="predicted"/>
<feature type="compositionally biased region" description="Basic and acidic residues" evidence="1">
    <location>
        <begin position="1"/>
        <end position="26"/>
    </location>
</feature>
<dbReference type="VEuPathDB" id="FungiDB:SeMB42_g02551"/>
<evidence type="ECO:0000256" key="1">
    <source>
        <dbReference type="SAM" id="MobiDB-lite"/>
    </source>
</evidence>
<dbReference type="PANTHER" id="PTHR13138">
    <property type="entry name" value="PROTEIN LIN1"/>
    <property type="match status" value="1"/>
</dbReference>
<dbReference type="InterPro" id="IPR039905">
    <property type="entry name" value="CD2BP2/Lin1"/>
</dbReference>
<dbReference type="OrthoDB" id="331341at2759"/>
<organism evidence="3 4">
    <name type="scientific">Synchytrium endobioticum</name>
    <dbReference type="NCBI Taxonomy" id="286115"/>
    <lineage>
        <taxon>Eukaryota</taxon>
        <taxon>Fungi</taxon>
        <taxon>Fungi incertae sedis</taxon>
        <taxon>Chytridiomycota</taxon>
        <taxon>Chytridiomycota incertae sedis</taxon>
        <taxon>Chytridiomycetes</taxon>
        <taxon>Synchytriales</taxon>
        <taxon>Synchytriaceae</taxon>
        <taxon>Synchytrium</taxon>
    </lineage>
</organism>
<dbReference type="PANTHER" id="PTHR13138:SF3">
    <property type="entry name" value="CD2 ANTIGEN CYTOPLASMIC TAIL-BINDING PROTEIN 2"/>
    <property type="match status" value="1"/>
</dbReference>
<dbReference type="EMBL" id="QEAM01000037">
    <property type="protein sequence ID" value="TPX49242.1"/>
    <property type="molecule type" value="Genomic_DNA"/>
</dbReference>
<feature type="region of interest" description="Disordered" evidence="1">
    <location>
        <begin position="1"/>
        <end position="153"/>
    </location>
</feature>
<dbReference type="Proteomes" id="UP000317494">
    <property type="component" value="Unassembled WGS sequence"/>
</dbReference>
<protein>
    <recommendedName>
        <fullName evidence="6">GYF domain-containing protein</fullName>
    </recommendedName>
</protein>